<feature type="compositionally biased region" description="Polar residues" evidence="1">
    <location>
        <begin position="40"/>
        <end position="57"/>
    </location>
</feature>
<dbReference type="EMBL" id="UYRV01026239">
    <property type="protein sequence ID" value="VDK78952.1"/>
    <property type="molecule type" value="Genomic_DNA"/>
</dbReference>
<organism evidence="2 3">
    <name type="scientific">Cylicostephanus goldi</name>
    <name type="common">Nematode worm</name>
    <dbReference type="NCBI Taxonomy" id="71465"/>
    <lineage>
        <taxon>Eukaryota</taxon>
        <taxon>Metazoa</taxon>
        <taxon>Ecdysozoa</taxon>
        <taxon>Nematoda</taxon>
        <taxon>Chromadorea</taxon>
        <taxon>Rhabditida</taxon>
        <taxon>Rhabditina</taxon>
        <taxon>Rhabditomorpha</taxon>
        <taxon>Strongyloidea</taxon>
        <taxon>Strongylidae</taxon>
        <taxon>Cylicostephanus</taxon>
    </lineage>
</organism>
<keyword evidence="3" id="KW-1185">Reference proteome</keyword>
<evidence type="ECO:0000256" key="1">
    <source>
        <dbReference type="SAM" id="MobiDB-lite"/>
    </source>
</evidence>
<dbReference type="AlphaFoldDB" id="A0A3P6SSV9"/>
<proteinExistence type="predicted"/>
<feature type="compositionally biased region" description="Basic and acidic residues" evidence="1">
    <location>
        <begin position="1"/>
        <end position="11"/>
    </location>
</feature>
<protein>
    <submittedName>
        <fullName evidence="2">Uncharacterized protein</fullName>
    </submittedName>
</protein>
<evidence type="ECO:0000313" key="3">
    <source>
        <dbReference type="Proteomes" id="UP000271889"/>
    </source>
</evidence>
<sequence length="107" mass="11708">MLRISDDEYRADSPNIPLSPGADTSMDQPYNPVSPPHDAPSSSRSPPQVQDPDTSSPRYRENDDDEKSNVVAKSGSENNDDADDDRSEKRKSPAGSDAEDGKFSCFF</sequence>
<reference evidence="2 3" key="1">
    <citation type="submission" date="2018-11" db="EMBL/GenBank/DDBJ databases">
        <authorList>
            <consortium name="Pathogen Informatics"/>
        </authorList>
    </citation>
    <scope>NUCLEOTIDE SEQUENCE [LARGE SCALE GENOMIC DNA]</scope>
</reference>
<gene>
    <name evidence="2" type="ORF">CGOC_LOCUS7515</name>
</gene>
<dbReference type="Proteomes" id="UP000271889">
    <property type="component" value="Unassembled WGS sequence"/>
</dbReference>
<feature type="region of interest" description="Disordered" evidence="1">
    <location>
        <begin position="1"/>
        <end position="107"/>
    </location>
</feature>
<accession>A0A3P6SSV9</accession>
<evidence type="ECO:0000313" key="2">
    <source>
        <dbReference type="EMBL" id="VDK78952.1"/>
    </source>
</evidence>
<name>A0A3P6SSV9_CYLGO</name>